<dbReference type="Gene3D" id="3.40.50.720">
    <property type="entry name" value="NAD(P)-binding Rossmann-like Domain"/>
    <property type="match status" value="1"/>
</dbReference>
<accession>A0ABV0FY76</accession>
<gene>
    <name evidence="2" type="ORF">ABDJ85_01070</name>
</gene>
<evidence type="ECO:0000313" key="3">
    <source>
        <dbReference type="Proteomes" id="UP001495147"/>
    </source>
</evidence>
<dbReference type="RefSeq" id="WP_347702874.1">
    <property type="nucleotide sequence ID" value="NZ_JBDPZD010000001.1"/>
</dbReference>
<dbReference type="GO" id="GO:0016779">
    <property type="term" value="F:nucleotidyltransferase activity"/>
    <property type="evidence" value="ECO:0007669"/>
    <property type="project" value="UniProtKB-KW"/>
</dbReference>
<dbReference type="SUPFAM" id="SSF69572">
    <property type="entry name" value="Activating enzymes of the ubiquitin-like proteins"/>
    <property type="match status" value="1"/>
</dbReference>
<evidence type="ECO:0000313" key="2">
    <source>
        <dbReference type="EMBL" id="MEO3690039.1"/>
    </source>
</evidence>
<name>A0ABV0FY76_9BURK</name>
<dbReference type="InterPro" id="IPR045886">
    <property type="entry name" value="ThiF/MoeB/HesA"/>
</dbReference>
<dbReference type="InterPro" id="IPR000594">
    <property type="entry name" value="ThiF_NAD_FAD-bd"/>
</dbReference>
<keyword evidence="2" id="KW-0808">Transferase</keyword>
<dbReference type="EMBL" id="JBDPZD010000001">
    <property type="protein sequence ID" value="MEO3690039.1"/>
    <property type="molecule type" value="Genomic_DNA"/>
</dbReference>
<feature type="domain" description="THIF-type NAD/FAD binding fold" evidence="1">
    <location>
        <begin position="172"/>
        <end position="423"/>
    </location>
</feature>
<dbReference type="PANTHER" id="PTHR43267:SF1">
    <property type="entry name" value="TRNA THREONYLCARBAMOYLADENOSINE DEHYDRATASE"/>
    <property type="match status" value="1"/>
</dbReference>
<dbReference type="Proteomes" id="UP001495147">
    <property type="component" value="Unassembled WGS sequence"/>
</dbReference>
<proteinExistence type="predicted"/>
<evidence type="ECO:0000259" key="1">
    <source>
        <dbReference type="Pfam" id="PF00899"/>
    </source>
</evidence>
<protein>
    <submittedName>
        <fullName evidence="2">ThiF family adenylyltransferase</fullName>
    </submittedName>
</protein>
<reference evidence="2 3" key="1">
    <citation type="submission" date="2024-05" db="EMBL/GenBank/DDBJ databases">
        <title>Roseateles sp. DJS-2-20 16S ribosomal RNA gene Genome sequencing and assembly.</title>
        <authorList>
            <person name="Woo H."/>
        </authorList>
    </citation>
    <scope>NUCLEOTIDE SEQUENCE [LARGE SCALE GENOMIC DNA]</scope>
    <source>
        <strain evidence="2 3">DJS-2-20</strain>
    </source>
</reference>
<dbReference type="InterPro" id="IPR035985">
    <property type="entry name" value="Ubiquitin-activating_enz"/>
</dbReference>
<organism evidence="2 3">
    <name type="scientific">Roseateles paludis</name>
    <dbReference type="NCBI Taxonomy" id="3145238"/>
    <lineage>
        <taxon>Bacteria</taxon>
        <taxon>Pseudomonadati</taxon>
        <taxon>Pseudomonadota</taxon>
        <taxon>Betaproteobacteria</taxon>
        <taxon>Burkholderiales</taxon>
        <taxon>Sphaerotilaceae</taxon>
        <taxon>Roseateles</taxon>
    </lineage>
</organism>
<dbReference type="Pfam" id="PF00899">
    <property type="entry name" value="ThiF"/>
    <property type="match status" value="1"/>
</dbReference>
<dbReference type="PANTHER" id="PTHR43267">
    <property type="entry name" value="TRNA THREONYLCARBAMOYLADENOSINE DEHYDRATASE"/>
    <property type="match status" value="1"/>
</dbReference>
<keyword evidence="3" id="KW-1185">Reference proteome</keyword>
<sequence length="445" mass="48537">MTTELSITEADMALLREQLLGADIERCAVLFATHSQRRDGSRRLLVREAVFPDATDYTTQGPIEAQLSPLFVAKVTKRAAKDKLALVFVHTHLDSGVPRFSLVDDRGEKALKDFLVMRGIQGEHAALVLSEGGLRARRLGTEEELRVVVLGSKRHVVFDPDADDSATDLAFDRQVRAFGAQGQKQLEQLCAAIVGTGGTGSIMAQQLVHLGIRNFILIDPDVVETTNLNRVVNATRADLGANKAEVAARYLKAFDERVSVEVVEGDVVVDSVARRLVDADLIMCCTDSHGSRSVIQQVAYQHLIPCIDMGSTIIQANGEVKGIYGRVQLLAPGLPCLWCSELLNAAEVRRDMMSESERKLDRYIVGSREPAPSVVSLNGTVVSLAVTMLLGVAVGAPLEATRLMYNARTPALRSVRGTPNPDCFICSRKGALAWGDHRRLFTRLD</sequence>
<keyword evidence="2" id="KW-0548">Nucleotidyltransferase</keyword>
<comment type="caution">
    <text evidence="2">The sequence shown here is derived from an EMBL/GenBank/DDBJ whole genome shotgun (WGS) entry which is preliminary data.</text>
</comment>